<evidence type="ECO:0000256" key="6">
    <source>
        <dbReference type="ARBA" id="ARBA00023014"/>
    </source>
</evidence>
<keyword evidence="6" id="KW-0411">Iron-sulfur</keyword>
<gene>
    <name evidence="8" type="ORF">H8E80_00825</name>
</gene>
<dbReference type="AlphaFoldDB" id="A0A8J6N276"/>
<sequence length="239" mass="26725">MSKSFLIDTTLCTACRGCQVACKQWHDLPAEKTINRGTYENPADLSFDTYKLVRMREEVINRKLNWLFFPEQCRHCIEAPCLETAGDPGAIYKDPKTGAIIFTANTKRLNAAEIIESCPYNIPRKGPDGTLAKCDMCIDRVENGLVPACVATCPTGAMNFGNRDEMLALARKQLAVAKKKYPKAMLIDADDVSVIYLVGYEPKLYCKNAMASNAVFDITRQMALKRMIRPLTNITSRLL</sequence>
<dbReference type="Proteomes" id="UP000603545">
    <property type="component" value="Unassembled WGS sequence"/>
</dbReference>
<keyword evidence="4" id="KW-0677">Repeat</keyword>
<evidence type="ECO:0000256" key="5">
    <source>
        <dbReference type="ARBA" id="ARBA00023004"/>
    </source>
</evidence>
<keyword evidence="5" id="KW-0408">Iron</keyword>
<comment type="subcellular location">
    <subcellularLocation>
        <location evidence="1">Cell envelope</location>
    </subcellularLocation>
</comment>
<dbReference type="GO" id="GO:0045333">
    <property type="term" value="P:cellular respiration"/>
    <property type="evidence" value="ECO:0007669"/>
    <property type="project" value="InterPro"/>
</dbReference>
<dbReference type="SUPFAM" id="SSF54862">
    <property type="entry name" value="4Fe-4S ferredoxins"/>
    <property type="match status" value="1"/>
</dbReference>
<keyword evidence="2" id="KW-0004">4Fe-4S</keyword>
<comment type="caution">
    <text evidence="8">The sequence shown here is derived from an EMBL/GenBank/DDBJ whole genome shotgun (WGS) entry which is preliminary data.</text>
</comment>
<evidence type="ECO:0000256" key="4">
    <source>
        <dbReference type="ARBA" id="ARBA00022737"/>
    </source>
</evidence>
<dbReference type="InterPro" id="IPR051555">
    <property type="entry name" value="FDH_Electron_Transfer_Unit"/>
</dbReference>
<name>A0A8J6N276_9BACT</name>
<dbReference type="GO" id="GO:0051539">
    <property type="term" value="F:4 iron, 4 sulfur cluster binding"/>
    <property type="evidence" value="ECO:0007669"/>
    <property type="project" value="UniProtKB-KW"/>
</dbReference>
<evidence type="ECO:0000256" key="2">
    <source>
        <dbReference type="ARBA" id="ARBA00022485"/>
    </source>
</evidence>
<feature type="domain" description="4Fe-4S ferredoxin-type" evidence="7">
    <location>
        <begin position="65"/>
        <end position="163"/>
    </location>
</feature>
<dbReference type="GO" id="GO:0015944">
    <property type="term" value="P:formate oxidation"/>
    <property type="evidence" value="ECO:0007669"/>
    <property type="project" value="InterPro"/>
</dbReference>
<dbReference type="InterPro" id="IPR014603">
    <property type="entry name" value="Formate_DH_Fe-S_su"/>
</dbReference>
<dbReference type="GO" id="GO:0030313">
    <property type="term" value="C:cell envelope"/>
    <property type="evidence" value="ECO:0007669"/>
    <property type="project" value="UniProtKB-SubCell"/>
</dbReference>
<dbReference type="PIRSF" id="PIRSF036298">
    <property type="entry name" value="FDH_4Fe4S"/>
    <property type="match status" value="1"/>
</dbReference>
<accession>A0A8J6N276</accession>
<evidence type="ECO:0000256" key="1">
    <source>
        <dbReference type="ARBA" id="ARBA00004196"/>
    </source>
</evidence>
<dbReference type="PANTHER" id="PTHR43545">
    <property type="entry name" value="FORMATE DEHYDROGENASE, NITRATE-INDUCIBLE, IRON-SULFUR SUBUNIT"/>
    <property type="match status" value="1"/>
</dbReference>
<dbReference type="Pfam" id="PF13247">
    <property type="entry name" value="Fer4_11"/>
    <property type="match status" value="1"/>
</dbReference>
<reference evidence="8 9" key="1">
    <citation type="submission" date="2020-08" db="EMBL/GenBank/DDBJ databases">
        <title>Bridging the membrane lipid divide: bacteria of the FCB group superphylum have the potential to synthesize archaeal ether lipids.</title>
        <authorList>
            <person name="Villanueva L."/>
            <person name="Von Meijenfeldt F.A.B."/>
            <person name="Westbye A.B."/>
            <person name="Yadav S."/>
            <person name="Hopmans E.C."/>
            <person name="Dutilh B.E."/>
            <person name="Sinninghe Damste J.S."/>
        </authorList>
    </citation>
    <scope>NUCLEOTIDE SEQUENCE [LARGE SCALE GENOMIC DNA]</scope>
    <source>
        <strain evidence="8">NIOZ-UU82</strain>
    </source>
</reference>
<evidence type="ECO:0000313" key="9">
    <source>
        <dbReference type="Proteomes" id="UP000603545"/>
    </source>
</evidence>
<dbReference type="InterPro" id="IPR017896">
    <property type="entry name" value="4Fe4S_Fe-S-bd"/>
</dbReference>
<proteinExistence type="predicted"/>
<evidence type="ECO:0000313" key="8">
    <source>
        <dbReference type="EMBL" id="MBC8198579.1"/>
    </source>
</evidence>
<dbReference type="Gene3D" id="3.30.70.20">
    <property type="match status" value="2"/>
</dbReference>
<organism evidence="8 9">
    <name type="scientific">Candidatus Desulfaltia bathyphila</name>
    <dbReference type="NCBI Taxonomy" id="2841697"/>
    <lineage>
        <taxon>Bacteria</taxon>
        <taxon>Pseudomonadati</taxon>
        <taxon>Thermodesulfobacteriota</taxon>
        <taxon>Desulfobacteria</taxon>
        <taxon>Desulfobacterales</taxon>
        <taxon>Desulfobacterales incertae sedis</taxon>
        <taxon>Candidatus Desulfaltia</taxon>
    </lineage>
</organism>
<dbReference type="GO" id="GO:0046872">
    <property type="term" value="F:metal ion binding"/>
    <property type="evidence" value="ECO:0007669"/>
    <property type="project" value="UniProtKB-KW"/>
</dbReference>
<dbReference type="PANTHER" id="PTHR43545:SF6">
    <property type="entry name" value="FORMATE DEHYDROGENASE, NITRATE-INDUCIBLE, IRON-SULFUR SUBUNIT"/>
    <property type="match status" value="1"/>
</dbReference>
<dbReference type="EMBL" id="JACNLL010000010">
    <property type="protein sequence ID" value="MBC8198579.1"/>
    <property type="molecule type" value="Genomic_DNA"/>
</dbReference>
<evidence type="ECO:0000256" key="3">
    <source>
        <dbReference type="ARBA" id="ARBA00022723"/>
    </source>
</evidence>
<protein>
    <submittedName>
        <fullName evidence="8">Formate dehydrogenase</fullName>
    </submittedName>
</protein>
<evidence type="ECO:0000259" key="7">
    <source>
        <dbReference type="Pfam" id="PF13247"/>
    </source>
</evidence>
<keyword evidence="3" id="KW-0479">Metal-binding</keyword>
<dbReference type="CDD" id="cd10559">
    <property type="entry name" value="W-FDH"/>
    <property type="match status" value="1"/>
</dbReference>